<proteinExistence type="inferred from homology"/>
<gene>
    <name evidence="4" type="ORF">EUGRSUZ_B00655</name>
</gene>
<evidence type="ECO:0000256" key="2">
    <source>
        <dbReference type="ARBA" id="ARBA00022676"/>
    </source>
</evidence>
<protein>
    <recommendedName>
        <fullName evidence="5">Glycosyltransferase</fullName>
    </recommendedName>
</protein>
<evidence type="ECO:0000256" key="3">
    <source>
        <dbReference type="ARBA" id="ARBA00022679"/>
    </source>
</evidence>
<dbReference type="OMA" id="IMSHDRV"/>
<evidence type="ECO:0008006" key="5">
    <source>
        <dbReference type="Google" id="ProtNLM"/>
    </source>
</evidence>
<evidence type="ECO:0000256" key="1">
    <source>
        <dbReference type="ARBA" id="ARBA00009995"/>
    </source>
</evidence>
<name>A0A059CZ57_EUCGR</name>
<dbReference type="GO" id="GO:0035251">
    <property type="term" value="F:UDP-glucosyltransferase activity"/>
    <property type="evidence" value="ECO:0000318"/>
    <property type="project" value="GO_Central"/>
</dbReference>
<dbReference type="AlphaFoldDB" id="A0A059CZ57"/>
<dbReference type="eggNOG" id="KOG1192">
    <property type="taxonomic scope" value="Eukaryota"/>
</dbReference>
<dbReference type="Gramene" id="KCW83783">
    <property type="protein sequence ID" value="KCW83783"/>
    <property type="gene ID" value="EUGRSUZ_B00655"/>
</dbReference>
<dbReference type="KEGG" id="egr:104421113"/>
<organism evidence="4">
    <name type="scientific">Eucalyptus grandis</name>
    <name type="common">Flooded gum</name>
    <dbReference type="NCBI Taxonomy" id="71139"/>
    <lineage>
        <taxon>Eukaryota</taxon>
        <taxon>Viridiplantae</taxon>
        <taxon>Streptophyta</taxon>
        <taxon>Embryophyta</taxon>
        <taxon>Tracheophyta</taxon>
        <taxon>Spermatophyta</taxon>
        <taxon>Magnoliopsida</taxon>
        <taxon>eudicotyledons</taxon>
        <taxon>Gunneridae</taxon>
        <taxon>Pentapetalae</taxon>
        <taxon>rosids</taxon>
        <taxon>malvids</taxon>
        <taxon>Myrtales</taxon>
        <taxon>Myrtaceae</taxon>
        <taxon>Myrtoideae</taxon>
        <taxon>Eucalypteae</taxon>
        <taxon>Eucalyptus</taxon>
    </lineage>
</organism>
<dbReference type="PANTHER" id="PTHR48047:SF118">
    <property type="entry name" value="HEXOSYLTRANSFERASE-RELATED"/>
    <property type="match status" value="1"/>
</dbReference>
<keyword evidence="3" id="KW-0808">Transferase</keyword>
<dbReference type="EMBL" id="KK198754">
    <property type="protein sequence ID" value="KCW83783.1"/>
    <property type="molecule type" value="Genomic_DNA"/>
</dbReference>
<dbReference type="SUPFAM" id="SSF53756">
    <property type="entry name" value="UDP-Glycosyltransferase/glycogen phosphorylase"/>
    <property type="match status" value="1"/>
</dbReference>
<dbReference type="Pfam" id="PF00201">
    <property type="entry name" value="UDPGT"/>
    <property type="match status" value="1"/>
</dbReference>
<dbReference type="InterPro" id="IPR002213">
    <property type="entry name" value="UDP_glucos_trans"/>
</dbReference>
<comment type="similarity">
    <text evidence="1">Belongs to the UDP-glycosyltransferase family.</text>
</comment>
<dbReference type="CDD" id="cd03784">
    <property type="entry name" value="GT1_Gtf-like"/>
    <property type="match status" value="1"/>
</dbReference>
<accession>A0A059CZ57</accession>
<keyword evidence="2" id="KW-0328">Glycosyltransferase</keyword>
<dbReference type="InParanoid" id="A0A059CZ57"/>
<dbReference type="OrthoDB" id="5835829at2759"/>
<reference evidence="4" key="1">
    <citation type="submission" date="2013-07" db="EMBL/GenBank/DDBJ databases">
        <title>The genome of Eucalyptus grandis.</title>
        <authorList>
            <person name="Schmutz J."/>
            <person name="Hayes R."/>
            <person name="Myburg A."/>
            <person name="Tuskan G."/>
            <person name="Grattapaglia D."/>
            <person name="Rokhsar D.S."/>
        </authorList>
    </citation>
    <scope>NUCLEOTIDE SEQUENCE</scope>
    <source>
        <tissue evidence="4">Leaf extractions</tissue>
    </source>
</reference>
<evidence type="ECO:0000313" key="4">
    <source>
        <dbReference type="EMBL" id="KCW83783.1"/>
    </source>
</evidence>
<dbReference type="PANTHER" id="PTHR48047">
    <property type="entry name" value="GLYCOSYLTRANSFERASE"/>
    <property type="match status" value="1"/>
</dbReference>
<sequence>MPPAAAAAAAGTADVPASPHLLVYPFLSSGHIIPLLDLTDRLLRRGVRVTALVTPSNQHLLRPLLSDHPSLFHPLVVPVPDVPCITKNILIVKVHSMRHHHYPAVVEWFRSHPSPPVAILSDFFLGWTRDLASELGIPRVVFSPSAAFSVSIEFSQHQNLPKNGGDDENSTVTFADVPNSPTYHWWQLSYLFRTYKEGDAEMEFYRQGWLANAASWGVVFNSFTELETVYVDHMKKRFGPGRVWAVGPLLPPADDAASATSRGGSSSGPAQDVLRWLDGREERSVVYVCFGSRTVLTNDQMAALAAALEMSRVHFVWCFRETVDGKALDSHGLVPDGFEGRVAGRGLVIRGWAPQVAILRHRAVGGFLTHCGWNSVLEAIGAGVVMLTWPMGADQYTDAKLLVDQLGVAIRACEAPDVAVPDPARLARALADSLDGARPERGRMQRLSEAAADAVDGGSSAKDLDGFVQSLTELQCGRSDAAAVDGDR</sequence>
<dbReference type="Gene3D" id="3.40.50.2000">
    <property type="entry name" value="Glycogen Phosphorylase B"/>
    <property type="match status" value="2"/>
</dbReference>
<dbReference type="FunCoup" id="A0A059CZ57">
    <property type="interactions" value="184"/>
</dbReference>
<dbReference type="FunFam" id="3.40.50.2000:FF:000064">
    <property type="entry name" value="Glycosyltransferase"/>
    <property type="match status" value="1"/>
</dbReference>